<evidence type="ECO:0000256" key="4">
    <source>
        <dbReference type="ARBA" id="ARBA00022856"/>
    </source>
</evidence>
<keyword evidence="3 8" id="KW-0812">Transmembrane</keyword>
<evidence type="ECO:0000256" key="1">
    <source>
        <dbReference type="ARBA" id="ARBA00004141"/>
    </source>
</evidence>
<evidence type="ECO:0000256" key="2">
    <source>
        <dbReference type="ARBA" id="ARBA00005982"/>
    </source>
</evidence>
<keyword evidence="10" id="KW-1185">Reference proteome</keyword>
<comment type="subcellular location">
    <subcellularLocation>
        <location evidence="1">Membrane</location>
        <topology evidence="1">Multi-pass membrane protein</topology>
    </subcellularLocation>
</comment>
<feature type="compositionally biased region" description="Polar residues" evidence="7">
    <location>
        <begin position="16"/>
        <end position="26"/>
    </location>
</feature>
<reference evidence="9" key="1">
    <citation type="submission" date="2023-01" db="EMBL/GenBank/DDBJ databases">
        <title>Genome assembly of the deep-sea coral Lophelia pertusa.</title>
        <authorList>
            <person name="Herrera S."/>
            <person name="Cordes E."/>
        </authorList>
    </citation>
    <scope>NUCLEOTIDE SEQUENCE</scope>
    <source>
        <strain evidence="9">USNM1676648</strain>
        <tissue evidence="9">Polyp</tissue>
    </source>
</reference>
<gene>
    <name evidence="9" type="ORF">OS493_018972</name>
</gene>
<feature type="transmembrane region" description="Helical" evidence="8">
    <location>
        <begin position="175"/>
        <end position="194"/>
    </location>
</feature>
<dbReference type="Gene3D" id="1.20.1250.20">
    <property type="entry name" value="MFS general substrate transporter like domains"/>
    <property type="match status" value="1"/>
</dbReference>
<name>A0A9X0CR06_9CNID</name>
<dbReference type="PANTHER" id="PTHR11654">
    <property type="entry name" value="OLIGOPEPTIDE TRANSPORTER-RELATED"/>
    <property type="match status" value="1"/>
</dbReference>
<feature type="transmembrane region" description="Helical" evidence="8">
    <location>
        <begin position="104"/>
        <end position="122"/>
    </location>
</feature>
<protein>
    <submittedName>
        <fullName evidence="9">Uncharacterized protein</fullName>
    </submittedName>
</protein>
<evidence type="ECO:0000256" key="3">
    <source>
        <dbReference type="ARBA" id="ARBA00022692"/>
    </source>
</evidence>
<feature type="region of interest" description="Disordered" evidence="7">
    <location>
        <begin position="1"/>
        <end position="27"/>
    </location>
</feature>
<comment type="similarity">
    <text evidence="2">Belongs to the major facilitator superfamily. Proton-dependent oligopeptide transporter (POT/PTR) (TC 2.A.17) family.</text>
</comment>
<dbReference type="EMBL" id="MU826836">
    <property type="protein sequence ID" value="KAJ7372465.1"/>
    <property type="molecule type" value="Genomic_DNA"/>
</dbReference>
<keyword evidence="4" id="KW-0571">Peptide transport</keyword>
<dbReference type="AlphaFoldDB" id="A0A9X0CR06"/>
<evidence type="ECO:0000256" key="7">
    <source>
        <dbReference type="SAM" id="MobiDB-lite"/>
    </source>
</evidence>
<dbReference type="InterPro" id="IPR000109">
    <property type="entry name" value="POT_fam"/>
</dbReference>
<evidence type="ECO:0000313" key="10">
    <source>
        <dbReference type="Proteomes" id="UP001163046"/>
    </source>
</evidence>
<keyword evidence="4" id="KW-0813">Transport</keyword>
<dbReference type="GO" id="GO:0016020">
    <property type="term" value="C:membrane"/>
    <property type="evidence" value="ECO:0007669"/>
    <property type="project" value="UniProtKB-SubCell"/>
</dbReference>
<sequence length="262" mass="29071">MAKWSKKDPERRPILGTSSTGASRSVASMDPHPLPISRRNRFLLVVCILFTELCERLTFYGIVANLVLYCRDYLKLEAPLPSSISLAFQDTFLGRYNTIYGSSLLYVVGTIVLGAATFDYGASYGLTTGSKEAFLGISLLLISVGTGGIKANVSPLGADQIENEGPIIVQRFFDWFYWFIQLGSFLAYTAVVSVQQEVSFFYGYVITALSMLLAIILFISGRKHYIIHAHKGSYLTDTLKIVWEGLKKLRCRGDGVLEDFIG</sequence>
<feature type="transmembrane region" description="Helical" evidence="8">
    <location>
        <begin position="200"/>
        <end position="219"/>
    </location>
</feature>
<keyword evidence="6 8" id="KW-0472">Membrane</keyword>
<dbReference type="OrthoDB" id="8904098at2759"/>
<dbReference type="InterPro" id="IPR036259">
    <property type="entry name" value="MFS_trans_sf"/>
</dbReference>
<dbReference type="SUPFAM" id="SSF103473">
    <property type="entry name" value="MFS general substrate transporter"/>
    <property type="match status" value="1"/>
</dbReference>
<keyword evidence="5 8" id="KW-1133">Transmembrane helix</keyword>
<accession>A0A9X0CR06</accession>
<feature type="transmembrane region" description="Helical" evidence="8">
    <location>
        <begin position="134"/>
        <end position="154"/>
    </location>
</feature>
<proteinExistence type="inferred from homology"/>
<evidence type="ECO:0000313" key="9">
    <source>
        <dbReference type="EMBL" id="KAJ7372465.1"/>
    </source>
</evidence>
<evidence type="ECO:0000256" key="8">
    <source>
        <dbReference type="SAM" id="Phobius"/>
    </source>
</evidence>
<evidence type="ECO:0000256" key="5">
    <source>
        <dbReference type="ARBA" id="ARBA00022989"/>
    </source>
</evidence>
<organism evidence="9 10">
    <name type="scientific">Desmophyllum pertusum</name>
    <dbReference type="NCBI Taxonomy" id="174260"/>
    <lineage>
        <taxon>Eukaryota</taxon>
        <taxon>Metazoa</taxon>
        <taxon>Cnidaria</taxon>
        <taxon>Anthozoa</taxon>
        <taxon>Hexacorallia</taxon>
        <taxon>Scleractinia</taxon>
        <taxon>Caryophylliina</taxon>
        <taxon>Caryophylliidae</taxon>
        <taxon>Desmophyllum</taxon>
    </lineage>
</organism>
<dbReference type="GO" id="GO:0015833">
    <property type="term" value="P:peptide transport"/>
    <property type="evidence" value="ECO:0007669"/>
    <property type="project" value="UniProtKB-KW"/>
</dbReference>
<comment type="caution">
    <text evidence="9">The sequence shown here is derived from an EMBL/GenBank/DDBJ whole genome shotgun (WGS) entry which is preliminary data.</text>
</comment>
<dbReference type="GO" id="GO:0022857">
    <property type="term" value="F:transmembrane transporter activity"/>
    <property type="evidence" value="ECO:0007669"/>
    <property type="project" value="InterPro"/>
</dbReference>
<dbReference type="Pfam" id="PF00854">
    <property type="entry name" value="PTR2"/>
    <property type="match status" value="1"/>
</dbReference>
<evidence type="ECO:0000256" key="6">
    <source>
        <dbReference type="ARBA" id="ARBA00023136"/>
    </source>
</evidence>
<feature type="compositionally biased region" description="Basic and acidic residues" evidence="7">
    <location>
        <begin position="1"/>
        <end position="13"/>
    </location>
</feature>
<dbReference type="Proteomes" id="UP001163046">
    <property type="component" value="Unassembled WGS sequence"/>
</dbReference>
<keyword evidence="4" id="KW-0653">Protein transport</keyword>